<evidence type="ECO:0000313" key="1">
    <source>
        <dbReference type="EMBL" id="GAA4063487.1"/>
    </source>
</evidence>
<dbReference type="Pfam" id="PF01312">
    <property type="entry name" value="Bac_export_2"/>
    <property type="match status" value="1"/>
</dbReference>
<proteinExistence type="predicted"/>
<protein>
    <submittedName>
        <fullName evidence="1">FlhB-like flagellar biosynthesis protein</fullName>
    </submittedName>
</protein>
<gene>
    <name evidence="1" type="ORF">GCM10022410_07830</name>
</gene>
<reference evidence="2" key="1">
    <citation type="journal article" date="2019" name="Int. J. Syst. Evol. Microbiol.">
        <title>The Global Catalogue of Microorganisms (GCM) 10K type strain sequencing project: providing services to taxonomists for standard genome sequencing and annotation.</title>
        <authorList>
            <consortium name="The Broad Institute Genomics Platform"/>
            <consortium name="The Broad Institute Genome Sequencing Center for Infectious Disease"/>
            <person name="Wu L."/>
            <person name="Ma J."/>
        </authorList>
    </citation>
    <scope>NUCLEOTIDE SEQUENCE [LARGE SCALE GENOMIC DNA]</scope>
    <source>
        <strain evidence="2">JCM 17250</strain>
    </source>
</reference>
<keyword evidence="2" id="KW-1185">Reference proteome</keyword>
<accession>A0ABP7VB38</accession>
<dbReference type="PANTHER" id="PTHR30531">
    <property type="entry name" value="FLAGELLAR BIOSYNTHETIC PROTEIN FLHB"/>
    <property type="match status" value="1"/>
</dbReference>
<comment type="caution">
    <text evidence="1">The sequence shown here is derived from an EMBL/GenBank/DDBJ whole genome shotgun (WGS) entry which is preliminary data.</text>
</comment>
<name>A0ABP7VB38_9BACI</name>
<dbReference type="InterPro" id="IPR006135">
    <property type="entry name" value="T3SS_substrate_exporter"/>
</dbReference>
<sequence length="95" mass="10850">MSQDKELKKAIALQYDQEKNQAPVVTAKGQGYIAEEILNRAKAADVPIQEDKSLVEMLAQLNINDRIPEELYQAVAEVFAYIYQIDLEQKKIIKK</sequence>
<organism evidence="1 2">
    <name type="scientific">Amphibacillus indicireducens</name>
    <dbReference type="NCBI Taxonomy" id="1076330"/>
    <lineage>
        <taxon>Bacteria</taxon>
        <taxon>Bacillati</taxon>
        <taxon>Bacillota</taxon>
        <taxon>Bacilli</taxon>
        <taxon>Bacillales</taxon>
        <taxon>Bacillaceae</taxon>
        <taxon>Amphibacillus</taxon>
    </lineage>
</organism>
<dbReference type="InterPro" id="IPR029025">
    <property type="entry name" value="T3SS_substrate_exporter_C"/>
</dbReference>
<dbReference type="RefSeq" id="WP_344910538.1">
    <property type="nucleotide sequence ID" value="NZ_BAABDL010000041.1"/>
</dbReference>
<evidence type="ECO:0000313" key="2">
    <source>
        <dbReference type="Proteomes" id="UP001501734"/>
    </source>
</evidence>
<dbReference type="PANTHER" id="PTHR30531:SF12">
    <property type="entry name" value="FLAGELLAR BIOSYNTHETIC PROTEIN FLHB"/>
    <property type="match status" value="1"/>
</dbReference>
<dbReference type="EMBL" id="BAABDL010000041">
    <property type="protein sequence ID" value="GAA4063487.1"/>
    <property type="molecule type" value="Genomic_DNA"/>
</dbReference>
<dbReference type="Gene3D" id="3.40.1690.10">
    <property type="entry name" value="secretion proteins EscU"/>
    <property type="match status" value="1"/>
</dbReference>
<dbReference type="Proteomes" id="UP001501734">
    <property type="component" value="Unassembled WGS sequence"/>
</dbReference>
<dbReference type="SUPFAM" id="SSF160544">
    <property type="entry name" value="EscU C-terminal domain-like"/>
    <property type="match status" value="1"/>
</dbReference>